<reference evidence="4 6" key="2">
    <citation type="submission" date="2022-10" db="EMBL/GenBank/DDBJ databases">
        <title>The complete genomes of actinobacterial strains from the NBC collection.</title>
        <authorList>
            <person name="Joergensen T.S."/>
            <person name="Alvarez Arevalo M."/>
            <person name="Sterndorff E.B."/>
            <person name="Faurdal D."/>
            <person name="Vuksanovic O."/>
            <person name="Mourched A.-S."/>
            <person name="Charusanti P."/>
            <person name="Shaw S."/>
            <person name="Blin K."/>
            <person name="Weber T."/>
        </authorList>
    </citation>
    <scope>NUCLEOTIDE SEQUENCE [LARGE SCALE GENOMIC DNA]</scope>
    <source>
        <strain evidence="4 6">NBC 01809</strain>
    </source>
</reference>
<evidence type="ECO:0000256" key="2">
    <source>
        <dbReference type="SAM" id="Phobius"/>
    </source>
</evidence>
<evidence type="ECO:0000313" key="4">
    <source>
        <dbReference type="EMBL" id="WSA35399.1"/>
    </source>
</evidence>
<organism evidence="3 5">
    <name type="scientific">Micromonospora peucetia</name>
    <dbReference type="NCBI Taxonomy" id="47871"/>
    <lineage>
        <taxon>Bacteria</taxon>
        <taxon>Bacillati</taxon>
        <taxon>Actinomycetota</taxon>
        <taxon>Actinomycetes</taxon>
        <taxon>Micromonosporales</taxon>
        <taxon>Micromonosporaceae</taxon>
        <taxon>Micromonospora</taxon>
    </lineage>
</organism>
<dbReference type="EMBL" id="CP109071">
    <property type="protein sequence ID" value="WSA35399.1"/>
    <property type="molecule type" value="Genomic_DNA"/>
</dbReference>
<dbReference type="STRING" id="47871.GA0070608_2484"/>
<feature type="compositionally biased region" description="Low complexity" evidence="1">
    <location>
        <begin position="27"/>
        <end position="42"/>
    </location>
</feature>
<name>A0A1C6V560_9ACTN</name>
<feature type="transmembrane region" description="Helical" evidence="2">
    <location>
        <begin position="389"/>
        <end position="415"/>
    </location>
</feature>
<feature type="transmembrane region" description="Helical" evidence="2">
    <location>
        <begin position="348"/>
        <end position="369"/>
    </location>
</feature>
<feature type="region of interest" description="Disordered" evidence="1">
    <location>
        <begin position="1"/>
        <end position="103"/>
    </location>
</feature>
<evidence type="ECO:0000313" key="3">
    <source>
        <dbReference type="EMBL" id="SCL61501.1"/>
    </source>
</evidence>
<dbReference type="Proteomes" id="UP000199343">
    <property type="component" value="Unassembled WGS sequence"/>
</dbReference>
<dbReference type="RefSeq" id="WP_091627020.1">
    <property type="nucleotide sequence ID" value="NZ_CP109071.1"/>
</dbReference>
<evidence type="ECO:0000256" key="1">
    <source>
        <dbReference type="SAM" id="MobiDB-lite"/>
    </source>
</evidence>
<keyword evidence="2" id="KW-0472">Membrane</keyword>
<keyword evidence="2" id="KW-0812">Transmembrane</keyword>
<dbReference type="AlphaFoldDB" id="A0A1C6V560"/>
<feature type="compositionally biased region" description="Low complexity" evidence="1">
    <location>
        <begin position="50"/>
        <end position="64"/>
    </location>
</feature>
<evidence type="ECO:0000313" key="5">
    <source>
        <dbReference type="Proteomes" id="UP000199343"/>
    </source>
</evidence>
<feature type="transmembrane region" description="Helical" evidence="2">
    <location>
        <begin position="232"/>
        <end position="253"/>
    </location>
</feature>
<sequence length="437" mass="43462">MSDQPPPAAPPPGDPYPSATPPGGPAGAEPGAAAPPAGAEPVVPGPEQPVVPGAGPAVPAAGGPAVPGGPVVPGGGAPAGPQQPQDWVFPPTGGFPPGSGPYGGQPWYPGAPVAYPGPGAPVAYPGPGAPVAYPGPGAPVAYPGQPVHGWYPPGHGLDPADLLVTPPGAGVSGWFDRCVGAVRRGWRLLLPILLLTQVLPAVAVSVLTLVVDPSAKWEESMTDDSAALPDTFLADLGVMLAVVLGGTLVFGLVQSLGWAAGSWVVARQAAGQPVSLGAALSYGARRALGLWGWTLLMSVIIGIGVCFCVLPGIYVAFALSMAGPVYLFERQAPIGRSFRMFHDRLGLLLGRVALVAAAVIVGGGLAGMVEGIGGLPFGTTPLESPGTAVGVFVVTLLGAVLALPTHLAQLVGLVVTYAEQRAHEGPVDSARLAGELG</sequence>
<feature type="transmembrane region" description="Helical" evidence="2">
    <location>
        <begin position="295"/>
        <end position="328"/>
    </location>
</feature>
<proteinExistence type="predicted"/>
<accession>A0A1C6V560</accession>
<dbReference type="Proteomes" id="UP001334804">
    <property type="component" value="Chromosome"/>
</dbReference>
<gene>
    <name evidence="3" type="ORF">GA0070608_2484</name>
    <name evidence="4" type="ORF">OIE14_15805</name>
</gene>
<keyword evidence="2" id="KW-1133">Transmembrane helix</keyword>
<protein>
    <submittedName>
        <fullName evidence="4">DUF3824 domain-containing protein</fullName>
    </submittedName>
</protein>
<feature type="compositionally biased region" description="Pro residues" evidence="1">
    <location>
        <begin position="1"/>
        <end position="24"/>
    </location>
</feature>
<feature type="transmembrane region" description="Helical" evidence="2">
    <location>
        <begin position="188"/>
        <end position="211"/>
    </location>
</feature>
<dbReference type="EMBL" id="FMIC01000002">
    <property type="protein sequence ID" value="SCL61501.1"/>
    <property type="molecule type" value="Genomic_DNA"/>
</dbReference>
<evidence type="ECO:0000313" key="6">
    <source>
        <dbReference type="Proteomes" id="UP001334804"/>
    </source>
</evidence>
<keyword evidence="6" id="KW-1185">Reference proteome</keyword>
<reference evidence="3 5" key="1">
    <citation type="submission" date="2016-06" db="EMBL/GenBank/DDBJ databases">
        <authorList>
            <person name="Kjaerup R.B."/>
            <person name="Dalgaard T.S."/>
            <person name="Juul-Madsen H.R."/>
        </authorList>
    </citation>
    <scope>NUCLEOTIDE SEQUENCE [LARGE SCALE GENOMIC DNA]</scope>
    <source>
        <strain evidence="3 5">DSM 43363</strain>
    </source>
</reference>